<evidence type="ECO:0000256" key="4">
    <source>
        <dbReference type="ARBA" id="ARBA00022695"/>
    </source>
</evidence>
<dbReference type="InterPro" id="IPR016195">
    <property type="entry name" value="Pol/histidinol_Pase-like"/>
</dbReference>
<evidence type="ECO:0000256" key="6">
    <source>
        <dbReference type="ARBA" id="ARBA00022932"/>
    </source>
</evidence>
<keyword evidence="3 9" id="KW-0808">Transferase</keyword>
<dbReference type="Gene3D" id="1.10.10.1600">
    <property type="entry name" value="Bacterial DNA polymerase III alpha subunit, thumb domain"/>
    <property type="match status" value="1"/>
</dbReference>
<dbReference type="GO" id="GO:0003887">
    <property type="term" value="F:DNA-directed DNA polymerase activity"/>
    <property type="evidence" value="ECO:0007669"/>
    <property type="project" value="UniProtKB-KW"/>
</dbReference>
<accession>A0A1U9RRB4</accession>
<protein>
    <recommendedName>
        <fullName evidence="2">DNA polymerase III subunit alpha</fullName>
        <ecNumber evidence="1">2.7.7.7</ecNumber>
    </recommendedName>
</protein>
<dbReference type="EMBL" id="CP019943">
    <property type="protein sequence ID" value="AQU89442.1"/>
    <property type="molecule type" value="Genomic_DNA"/>
</dbReference>
<name>A0A1U9RRB4_CARRU</name>
<evidence type="ECO:0000256" key="2">
    <source>
        <dbReference type="ARBA" id="ARBA00019114"/>
    </source>
</evidence>
<dbReference type="SMART" id="SM00481">
    <property type="entry name" value="POLIIIAc"/>
    <property type="match status" value="1"/>
</dbReference>
<comment type="catalytic activity">
    <reaction evidence="7">
        <text>DNA(n) + a 2'-deoxyribonucleoside 5'-triphosphate = DNA(n+1) + diphosphate</text>
        <dbReference type="Rhea" id="RHEA:22508"/>
        <dbReference type="Rhea" id="RHEA-COMP:17339"/>
        <dbReference type="Rhea" id="RHEA-COMP:17340"/>
        <dbReference type="ChEBI" id="CHEBI:33019"/>
        <dbReference type="ChEBI" id="CHEBI:61560"/>
        <dbReference type="ChEBI" id="CHEBI:173112"/>
        <dbReference type="EC" id="2.7.7.7"/>
    </reaction>
</comment>
<evidence type="ECO:0000256" key="3">
    <source>
        <dbReference type="ARBA" id="ARBA00022679"/>
    </source>
</evidence>
<dbReference type="EC" id="2.7.7.7" evidence="1"/>
<dbReference type="Gene3D" id="1.10.150.870">
    <property type="match status" value="1"/>
</dbReference>
<dbReference type="Pfam" id="PF17657">
    <property type="entry name" value="DNA_pol3_finger"/>
    <property type="match status" value="1"/>
</dbReference>
<keyword evidence="6" id="KW-0239">DNA-directed DNA polymerase</keyword>
<dbReference type="Gene3D" id="3.20.20.140">
    <property type="entry name" value="Metal-dependent hydrolases"/>
    <property type="match status" value="1"/>
</dbReference>
<dbReference type="Pfam" id="PF07733">
    <property type="entry name" value="DNA_pol3_alpha"/>
    <property type="match status" value="1"/>
</dbReference>
<dbReference type="NCBIfam" id="TIGR00594">
    <property type="entry name" value="polc"/>
    <property type="match status" value="1"/>
</dbReference>
<evidence type="ECO:0000313" key="9">
    <source>
        <dbReference type="EMBL" id="AQU89442.1"/>
    </source>
</evidence>
<dbReference type="PANTHER" id="PTHR32294:SF0">
    <property type="entry name" value="DNA POLYMERASE III SUBUNIT ALPHA"/>
    <property type="match status" value="1"/>
</dbReference>
<dbReference type="SUPFAM" id="SSF89550">
    <property type="entry name" value="PHP domain-like"/>
    <property type="match status" value="1"/>
</dbReference>
<dbReference type="InterPro" id="IPR003141">
    <property type="entry name" value="Pol/His_phosphatase_N"/>
</dbReference>
<keyword evidence="4 9" id="KW-0548">Nucleotidyltransferase</keyword>
<gene>
    <name evidence="9" type="ORF">BW244_0024</name>
</gene>
<dbReference type="InterPro" id="IPR041931">
    <property type="entry name" value="DNA_pol3_alpha_thumb_dom"/>
</dbReference>
<evidence type="ECO:0000313" key="10">
    <source>
        <dbReference type="Proteomes" id="UP000189666"/>
    </source>
</evidence>
<dbReference type="Pfam" id="PF14579">
    <property type="entry name" value="HHH_6"/>
    <property type="match status" value="1"/>
</dbReference>
<keyword evidence="5" id="KW-0235">DNA replication</keyword>
<dbReference type="Pfam" id="PF02811">
    <property type="entry name" value="PHP"/>
    <property type="match status" value="1"/>
</dbReference>
<proteinExistence type="predicted"/>
<dbReference type="RefSeq" id="WP_211118523.1">
    <property type="nucleotide sequence ID" value="NZ_CP019943.1"/>
</dbReference>
<evidence type="ECO:0000256" key="1">
    <source>
        <dbReference type="ARBA" id="ARBA00012417"/>
    </source>
</evidence>
<dbReference type="AlphaFoldDB" id="A0A1U9RRB4"/>
<dbReference type="PANTHER" id="PTHR32294">
    <property type="entry name" value="DNA POLYMERASE III SUBUNIT ALPHA"/>
    <property type="match status" value="1"/>
</dbReference>
<dbReference type="InterPro" id="IPR004013">
    <property type="entry name" value="PHP_dom"/>
</dbReference>
<dbReference type="InterPro" id="IPR011708">
    <property type="entry name" value="DNA_pol3_alpha_NTPase_dom"/>
</dbReference>
<evidence type="ECO:0000256" key="7">
    <source>
        <dbReference type="ARBA" id="ARBA00049244"/>
    </source>
</evidence>
<dbReference type="InterPro" id="IPR004805">
    <property type="entry name" value="DnaE2/DnaE/PolC"/>
</dbReference>
<evidence type="ECO:0000256" key="5">
    <source>
        <dbReference type="ARBA" id="ARBA00022705"/>
    </source>
</evidence>
<dbReference type="InterPro" id="IPR029460">
    <property type="entry name" value="DNAPol_HHH"/>
</dbReference>
<dbReference type="GO" id="GO:0008408">
    <property type="term" value="F:3'-5' exonuclease activity"/>
    <property type="evidence" value="ECO:0007669"/>
    <property type="project" value="InterPro"/>
</dbReference>
<sequence length="1112" mass="132464">MNNFTHLNLHTEYSFIDSIIKIGQIISLYKEYKIKTICVTDLLSMSSFYEYYFFCYDNDIKPLIGSECFILHNGNILSCILLAKNFEGYKNLMEILSHSWRYGNIDNGVFIKIQWLLNYCKNLIIILNIRYYHLSEFGFIKQEFIFLIKYILFLFEKDCYFEINKINLPFEDYINNKNFIYSKEFNIKLIATNSVKFLFKDDYASSIGKILLNQENLNDSELYFEYTNNQYLKNYSEMKSLFEQNIECLENIKFIINDCNINFKCYSFNLPKIKIKNFSIRKKIFNNLLKKGIKNRIIKKKKKFFLPYINRINKESILVKKMGLIDYFLIIYEFIFWSKKKNIPSGPGRGSGASSLLCYSLYITDIDPVNENLLFERFLTSERFSMPDLDLDFCVLERDALIKHMFNYYNYNNTSQIITFHNLSTKSLIRDLSRAIGLDYLSGDRFSKSIPFSLELSMEDIFRKNLSVRSYISSNEKSLDIWKISTKIEGVFSKIGKHAGGVVISKNSIYNITPIMFDSDDCLTQYEKNILQEIGLLKFDFLGLKTISIIHVSLSMIPEKTTGEFNIDDYHTYQMLNNLETELVFQLESYGMKKMLKRSPINNIFDIILYLSLFRPGPIQSGCVNIFLNRKNNLSKTFFPYENHNYVFLKIFLSYTHGIMIFQEQIILIIHTFFECTIYDSEKIFNSMISNSINELNILNKIFKKKCLKFNLSNYESNKLFYLIVTFACYSFNRTHAHSYAKIVYQTAFLKANYLLEFCLSNIYVDQLLGIDLDRIIFNLKIIGVHFYKPDINISDENFKIYKNGILFGFSLVKFIDDDFIDRILYYRNKIFFYNNFEIFCKIFSIFKIKNKKVIENLIFCGFFDCYRINRVYLFINFQFLYEKIILLKKEYNRSLIYKMIEYIDYSNLSIVKFKILNVFYLDLLNIEKKLLKFYVSNQPSDFFFTKFIGHINYNSINRLEKKIINITISTPKKKLFFEKNINIFRIINNNKIQTLDKFSKFIPLPDIEIAFSFLLLYNYKKNKNQIIKCYNIDQFCYSIGYIYYIVIKNILNLKNIIYLLFNNFNFIGSKIYLKYKNKVFSSKLCVIIDEKIMLYLKLFNVSNIYCYICIK</sequence>
<dbReference type="Proteomes" id="UP000189666">
    <property type="component" value="Chromosome"/>
</dbReference>
<organism evidence="9 10">
    <name type="scientific">Carsonella ruddii</name>
    <dbReference type="NCBI Taxonomy" id="114186"/>
    <lineage>
        <taxon>Bacteria</taxon>
        <taxon>Pseudomonadati</taxon>
        <taxon>Pseudomonadota</taxon>
        <taxon>Gammaproteobacteria</taxon>
        <taxon>Oceanospirillales</taxon>
        <taxon>Halomonadaceae</taxon>
        <taxon>Zymobacter group</taxon>
        <taxon>Candidatus Carsonella</taxon>
    </lineage>
</organism>
<feature type="domain" description="Polymerase/histidinol phosphatase N-terminal" evidence="8">
    <location>
        <begin position="5"/>
        <end position="72"/>
    </location>
</feature>
<dbReference type="GO" id="GO:0006260">
    <property type="term" value="P:DNA replication"/>
    <property type="evidence" value="ECO:0007669"/>
    <property type="project" value="UniProtKB-KW"/>
</dbReference>
<dbReference type="InterPro" id="IPR040982">
    <property type="entry name" value="DNA_pol3_finger"/>
</dbReference>
<evidence type="ECO:0000259" key="8">
    <source>
        <dbReference type="SMART" id="SM00481"/>
    </source>
</evidence>
<reference evidence="9 10" key="1">
    <citation type="submission" date="2017-02" db="EMBL/GenBank/DDBJ databases">
        <title>Complete Genome of Candidatus Carsonella ruddii strain BC, a Nutritional Endosymbiont of Bactericera cockerelli.</title>
        <authorList>
            <person name="Riley A.B."/>
            <person name="Kim D.H."/>
            <person name="Hansen A.K."/>
        </authorList>
    </citation>
    <scope>NUCLEOTIDE SEQUENCE [LARGE SCALE GENOMIC DNA]</scope>
    <source>
        <strain evidence="9 10">BC</strain>
    </source>
</reference>